<dbReference type="GO" id="GO:0016705">
    <property type="term" value="F:oxidoreductase activity, acting on paired donors, with incorporation or reduction of molecular oxygen"/>
    <property type="evidence" value="ECO:0007669"/>
    <property type="project" value="InterPro"/>
</dbReference>
<reference evidence="3 4" key="1">
    <citation type="journal article" date="2019" name="Sci. Rep.">
        <title>Orb-weaving spider Araneus ventricosus genome elucidates the spidroin gene catalogue.</title>
        <authorList>
            <person name="Kono N."/>
            <person name="Nakamura H."/>
            <person name="Ohtoshi R."/>
            <person name="Moran D.A.P."/>
            <person name="Shinohara A."/>
            <person name="Yoshida Y."/>
            <person name="Fujiwara M."/>
            <person name="Mori M."/>
            <person name="Tomita M."/>
            <person name="Arakawa K."/>
        </authorList>
    </citation>
    <scope>NUCLEOTIDE SEQUENCE [LARGE SCALE GENOMIC DNA]</scope>
</reference>
<dbReference type="Proteomes" id="UP000499080">
    <property type="component" value="Unassembled WGS sequence"/>
</dbReference>
<dbReference type="Gene3D" id="1.10.630.10">
    <property type="entry name" value="Cytochrome P450"/>
    <property type="match status" value="1"/>
</dbReference>
<keyword evidence="2" id="KW-0812">Transmembrane</keyword>
<feature type="transmembrane region" description="Helical" evidence="2">
    <location>
        <begin position="17"/>
        <end position="35"/>
    </location>
</feature>
<dbReference type="AlphaFoldDB" id="A0A4Y2CUU6"/>
<evidence type="ECO:0000313" key="4">
    <source>
        <dbReference type="Proteomes" id="UP000499080"/>
    </source>
</evidence>
<dbReference type="GO" id="GO:0020037">
    <property type="term" value="F:heme binding"/>
    <property type="evidence" value="ECO:0007669"/>
    <property type="project" value="InterPro"/>
</dbReference>
<protein>
    <submittedName>
        <fullName evidence="3">Uncharacterized protein</fullName>
    </submittedName>
</protein>
<keyword evidence="2" id="KW-1133">Transmembrane helix</keyword>
<name>A0A4Y2CUU6_ARAVE</name>
<dbReference type="GO" id="GO:0005506">
    <property type="term" value="F:iron ion binding"/>
    <property type="evidence" value="ECO:0007669"/>
    <property type="project" value="InterPro"/>
</dbReference>
<dbReference type="SUPFAM" id="SSF48264">
    <property type="entry name" value="Cytochrome P450"/>
    <property type="match status" value="1"/>
</dbReference>
<sequence>MNLNDLRRLKIADHLDIVGVVLATLIVIVSFYKWYSHRRYKLPPGPWGLPFLGYFPFLSKHPFKDLRKVAEKYGNIF</sequence>
<accession>A0A4Y2CUU6</accession>
<proteinExistence type="predicted"/>
<evidence type="ECO:0000256" key="2">
    <source>
        <dbReference type="SAM" id="Phobius"/>
    </source>
</evidence>
<keyword evidence="2" id="KW-0472">Membrane</keyword>
<organism evidence="3 4">
    <name type="scientific">Araneus ventricosus</name>
    <name type="common">Orbweaver spider</name>
    <name type="synonym">Epeira ventricosa</name>
    <dbReference type="NCBI Taxonomy" id="182803"/>
    <lineage>
        <taxon>Eukaryota</taxon>
        <taxon>Metazoa</taxon>
        <taxon>Ecdysozoa</taxon>
        <taxon>Arthropoda</taxon>
        <taxon>Chelicerata</taxon>
        <taxon>Arachnida</taxon>
        <taxon>Araneae</taxon>
        <taxon>Araneomorphae</taxon>
        <taxon>Entelegynae</taxon>
        <taxon>Araneoidea</taxon>
        <taxon>Araneidae</taxon>
        <taxon>Araneus</taxon>
    </lineage>
</organism>
<feature type="non-terminal residue" evidence="3">
    <location>
        <position position="77"/>
    </location>
</feature>
<dbReference type="InterPro" id="IPR036396">
    <property type="entry name" value="Cyt_P450_sf"/>
</dbReference>
<evidence type="ECO:0000256" key="1">
    <source>
        <dbReference type="ARBA" id="ARBA00023033"/>
    </source>
</evidence>
<keyword evidence="1" id="KW-0503">Monooxygenase</keyword>
<dbReference type="GO" id="GO:0004497">
    <property type="term" value="F:monooxygenase activity"/>
    <property type="evidence" value="ECO:0007669"/>
    <property type="project" value="UniProtKB-KW"/>
</dbReference>
<evidence type="ECO:0000313" key="3">
    <source>
        <dbReference type="EMBL" id="GBM07696.1"/>
    </source>
</evidence>
<gene>
    <name evidence="3" type="ORF">AVEN_272071_1</name>
</gene>
<keyword evidence="1" id="KW-0560">Oxidoreductase</keyword>
<keyword evidence="4" id="KW-1185">Reference proteome</keyword>
<dbReference type="EMBL" id="BGPR01164405">
    <property type="protein sequence ID" value="GBM07696.1"/>
    <property type="molecule type" value="Genomic_DNA"/>
</dbReference>
<comment type="caution">
    <text evidence="3">The sequence shown here is derived from an EMBL/GenBank/DDBJ whole genome shotgun (WGS) entry which is preliminary data.</text>
</comment>